<name>Q1ZKN4_PHOAS</name>
<dbReference type="Proteomes" id="UP000001603">
    <property type="component" value="Unassembled WGS sequence"/>
</dbReference>
<evidence type="ECO:0000313" key="2">
    <source>
        <dbReference type="Proteomes" id="UP000001603"/>
    </source>
</evidence>
<dbReference type="AlphaFoldDB" id="Q1ZKN4"/>
<proteinExistence type="predicted"/>
<accession>Q1ZKN4</accession>
<dbReference type="EMBL" id="AAOJ01000015">
    <property type="protein sequence ID" value="EAS62702.1"/>
    <property type="molecule type" value="Genomic_DNA"/>
</dbReference>
<dbReference type="HOGENOM" id="CLU_3366444_0_0_6"/>
<comment type="caution">
    <text evidence="1">The sequence shown here is derived from an EMBL/GenBank/DDBJ whole genome shotgun (WGS) entry which is preliminary data.</text>
</comment>
<protein>
    <submittedName>
        <fullName evidence="1">Uncharacterized protein</fullName>
    </submittedName>
</protein>
<organism evidence="1 2">
    <name type="scientific">Photobacterium angustum (strain S14 / CCUG 15956)</name>
    <name type="common">Vibrio sp. (strain S14 / CCUG 15956)</name>
    <dbReference type="NCBI Taxonomy" id="314292"/>
    <lineage>
        <taxon>Bacteria</taxon>
        <taxon>Pseudomonadati</taxon>
        <taxon>Pseudomonadota</taxon>
        <taxon>Gammaproteobacteria</taxon>
        <taxon>Vibrionales</taxon>
        <taxon>Vibrionaceae</taxon>
        <taxon>Photobacterium</taxon>
    </lineage>
</organism>
<evidence type="ECO:0000313" key="1">
    <source>
        <dbReference type="EMBL" id="EAS62702.1"/>
    </source>
</evidence>
<sequence length="35" mass="3951">MVEFEHKKAVIFVFSCTGWFGEEILMSDRAGNDGV</sequence>
<gene>
    <name evidence="1" type="ORF">VAS14_18936</name>
</gene>
<reference evidence="1 2" key="1">
    <citation type="journal article" date="2009" name="Proc. Natl. Acad. Sci. U.S.A.">
        <title>The genomic basis of trophic strategy in marine bacteria.</title>
        <authorList>
            <person name="Lauro F.M."/>
            <person name="McDougald D."/>
            <person name="Thomas T."/>
            <person name="Williams T.J."/>
            <person name="Egan S."/>
            <person name="Rice S."/>
            <person name="DeMaere M.Z."/>
            <person name="Ting L."/>
            <person name="Ertan H."/>
            <person name="Johnson J."/>
            <person name="Ferriera S."/>
            <person name="Lapidus A."/>
            <person name="Anderson I."/>
            <person name="Kyrpides N."/>
            <person name="Munk A.C."/>
            <person name="Detter C."/>
            <person name="Han C.S."/>
            <person name="Brown M.V."/>
            <person name="Robb F.T."/>
            <person name="Kjelleberg S."/>
            <person name="Cavicchioli R."/>
        </authorList>
    </citation>
    <scope>NUCLEOTIDE SEQUENCE [LARGE SCALE GENOMIC DNA]</scope>
    <source>
        <strain evidence="1 2">S14</strain>
    </source>
</reference>